<comment type="caution">
    <text evidence="1">The sequence shown here is derived from an EMBL/GenBank/DDBJ whole genome shotgun (WGS) entry which is preliminary data.</text>
</comment>
<dbReference type="AlphaFoldDB" id="A0AAV4JG76"/>
<name>A0AAV4JG76_9GAST</name>
<reference evidence="1 2" key="1">
    <citation type="journal article" date="2021" name="Elife">
        <title>Chloroplast acquisition without the gene transfer in kleptoplastic sea slugs, Plakobranchus ocellatus.</title>
        <authorList>
            <person name="Maeda T."/>
            <person name="Takahashi S."/>
            <person name="Yoshida T."/>
            <person name="Shimamura S."/>
            <person name="Takaki Y."/>
            <person name="Nagai Y."/>
            <person name="Toyoda A."/>
            <person name="Suzuki Y."/>
            <person name="Arimoto A."/>
            <person name="Ishii H."/>
            <person name="Satoh N."/>
            <person name="Nishiyama T."/>
            <person name="Hasebe M."/>
            <person name="Maruyama T."/>
            <person name="Minagawa J."/>
            <person name="Obokata J."/>
            <person name="Shigenobu S."/>
        </authorList>
    </citation>
    <scope>NUCLEOTIDE SEQUENCE [LARGE SCALE GENOMIC DNA]</scope>
</reference>
<gene>
    <name evidence="1" type="ORF">ElyMa_006899700</name>
</gene>
<proteinExistence type="predicted"/>
<evidence type="ECO:0000313" key="2">
    <source>
        <dbReference type="Proteomes" id="UP000762676"/>
    </source>
</evidence>
<sequence>MPSFISIKCDRAHHKITAVNPHHDLLFAFRSSFWPPYVQIQAVFAHICDRDRLSQSIQTSGVELPAELQVLTEKELTRGVGRTAHRVRNNEWMSVRVGYKFKVTHPMRYCKTM</sequence>
<keyword evidence="2" id="KW-1185">Reference proteome</keyword>
<dbReference type="EMBL" id="BMAT01013794">
    <property type="protein sequence ID" value="GFS20437.1"/>
    <property type="molecule type" value="Genomic_DNA"/>
</dbReference>
<protein>
    <submittedName>
        <fullName evidence="1">Uncharacterized protein</fullName>
    </submittedName>
</protein>
<evidence type="ECO:0000313" key="1">
    <source>
        <dbReference type="EMBL" id="GFS20437.1"/>
    </source>
</evidence>
<accession>A0AAV4JG76</accession>
<dbReference type="Proteomes" id="UP000762676">
    <property type="component" value="Unassembled WGS sequence"/>
</dbReference>
<organism evidence="1 2">
    <name type="scientific">Elysia marginata</name>
    <dbReference type="NCBI Taxonomy" id="1093978"/>
    <lineage>
        <taxon>Eukaryota</taxon>
        <taxon>Metazoa</taxon>
        <taxon>Spiralia</taxon>
        <taxon>Lophotrochozoa</taxon>
        <taxon>Mollusca</taxon>
        <taxon>Gastropoda</taxon>
        <taxon>Heterobranchia</taxon>
        <taxon>Euthyneura</taxon>
        <taxon>Panpulmonata</taxon>
        <taxon>Sacoglossa</taxon>
        <taxon>Placobranchoidea</taxon>
        <taxon>Plakobranchidae</taxon>
        <taxon>Elysia</taxon>
    </lineage>
</organism>